<organism evidence="9 10">
    <name type="scientific">Naasia lichenicola</name>
    <dbReference type="NCBI Taxonomy" id="2565933"/>
    <lineage>
        <taxon>Bacteria</taxon>
        <taxon>Bacillati</taxon>
        <taxon>Actinomycetota</taxon>
        <taxon>Actinomycetes</taxon>
        <taxon>Micrococcales</taxon>
        <taxon>Microbacteriaceae</taxon>
        <taxon>Naasia</taxon>
    </lineage>
</organism>
<dbReference type="GO" id="GO:0016301">
    <property type="term" value="F:kinase activity"/>
    <property type="evidence" value="ECO:0007669"/>
    <property type="project" value="UniProtKB-KW"/>
</dbReference>
<dbReference type="SUPFAM" id="SSF142764">
    <property type="entry name" value="YgbK-like"/>
    <property type="match status" value="1"/>
</dbReference>
<comment type="caution">
    <text evidence="9">The sequence shown here is derived from an EMBL/GenBank/DDBJ whole genome shotgun (WGS) entry which is preliminary data.</text>
</comment>
<feature type="domain" description="Four-carbon acid sugar kinase nucleotide binding" evidence="8">
    <location>
        <begin position="249"/>
        <end position="404"/>
    </location>
</feature>
<dbReference type="AlphaFoldDB" id="A0A4V3WSM4"/>
<evidence type="ECO:0000259" key="7">
    <source>
        <dbReference type="Pfam" id="PF07005"/>
    </source>
</evidence>
<keyword evidence="3" id="KW-0547">Nucleotide-binding</keyword>
<evidence type="ECO:0000256" key="2">
    <source>
        <dbReference type="ARBA" id="ARBA00022679"/>
    </source>
</evidence>
<reference evidence="9 10" key="1">
    <citation type="submission" date="2019-04" db="EMBL/GenBank/DDBJ databases">
        <authorList>
            <person name="Jiang L."/>
        </authorList>
    </citation>
    <scope>NUCLEOTIDE SEQUENCE [LARGE SCALE GENOMIC DNA]</scope>
    <source>
        <strain evidence="9 10">YIM 131853</strain>
    </source>
</reference>
<evidence type="ECO:0000256" key="3">
    <source>
        <dbReference type="ARBA" id="ARBA00022741"/>
    </source>
</evidence>
<dbReference type="Pfam" id="PF17042">
    <property type="entry name" value="NBD_C"/>
    <property type="match status" value="1"/>
</dbReference>
<dbReference type="Gene3D" id="3.40.50.10840">
    <property type="entry name" value="Putative sugar-binding, N-terminal domain"/>
    <property type="match status" value="1"/>
</dbReference>
<dbReference type="Proteomes" id="UP000309133">
    <property type="component" value="Unassembled WGS sequence"/>
</dbReference>
<dbReference type="EMBL" id="SSSM01000006">
    <property type="protein sequence ID" value="THG28437.1"/>
    <property type="molecule type" value="Genomic_DNA"/>
</dbReference>
<evidence type="ECO:0000256" key="6">
    <source>
        <dbReference type="ARBA" id="ARBA00023277"/>
    </source>
</evidence>
<evidence type="ECO:0000259" key="8">
    <source>
        <dbReference type="Pfam" id="PF17042"/>
    </source>
</evidence>
<dbReference type="InterPro" id="IPR037051">
    <property type="entry name" value="4-carb_acid_sugar_kinase_N_sf"/>
</dbReference>
<keyword evidence="5" id="KW-0067">ATP-binding</keyword>
<evidence type="ECO:0000256" key="4">
    <source>
        <dbReference type="ARBA" id="ARBA00022777"/>
    </source>
</evidence>
<dbReference type="InterPro" id="IPR031475">
    <property type="entry name" value="NBD_C"/>
</dbReference>
<dbReference type="Gene3D" id="3.40.980.20">
    <property type="entry name" value="Four-carbon acid sugar kinase, nucleotide binding domain"/>
    <property type="match status" value="1"/>
</dbReference>
<sequence length="422" mass="43194">MKTIVLDDDPTGTQSASNVTVLLASDEESLFTALRDADSVYVLTNSRAIAQPEAVALVAEVRRIGLSVAERLGEEVQFVLRGDSTLRGHVFAESEVFLDDRSVLIFVPAFPEGGRTTIDGVHYVSVGGTPIEAHLTEYADDPVFPFGTSVLADYVAEKSGRTAVSVPLPAVRAGGLAAALTSAAPGTVVLPDVETGDDVRLVAAAVRSARANGTSIVVRSASPLAAALAGVESSGLLARPLVDAPRSTLLVCGSHTDGATAQLEAVSELFGPATVIPTADALADPVGAGTRIGTVASDLLGRRRFAVVTTDRTRSSEHNTLAHGERVMVALTTAVAAALPEAEVVVSKGGITSAEVARVGMGATTAKVLGQVLPGISVWSVPVRDGRELLYIVVPGNVGGPDALIGVLEALDCAPEAATSAR</sequence>
<evidence type="ECO:0000313" key="10">
    <source>
        <dbReference type="Proteomes" id="UP000309133"/>
    </source>
</evidence>
<comment type="similarity">
    <text evidence="1">Belongs to the four-carbon acid sugar kinase family.</text>
</comment>
<accession>A0A4V3WSM4</accession>
<dbReference type="InterPro" id="IPR042213">
    <property type="entry name" value="NBD_C_sf"/>
</dbReference>
<evidence type="ECO:0000256" key="5">
    <source>
        <dbReference type="ARBA" id="ARBA00022840"/>
    </source>
</evidence>
<protein>
    <recommendedName>
        <fullName evidence="11">Four-carbon acid sugar kinase family protein</fullName>
    </recommendedName>
</protein>
<dbReference type="InterPro" id="IPR010737">
    <property type="entry name" value="4-carb_acid_sugar_kinase_N"/>
</dbReference>
<evidence type="ECO:0008006" key="11">
    <source>
        <dbReference type="Google" id="ProtNLM"/>
    </source>
</evidence>
<feature type="domain" description="Four-carbon acid sugar kinase N-terminal" evidence="7">
    <location>
        <begin position="4"/>
        <end position="228"/>
    </location>
</feature>
<name>A0A4V3WSM4_9MICO</name>
<gene>
    <name evidence="9" type="ORF">E6C64_16535</name>
</gene>
<evidence type="ECO:0000313" key="9">
    <source>
        <dbReference type="EMBL" id="THG28437.1"/>
    </source>
</evidence>
<evidence type="ECO:0000256" key="1">
    <source>
        <dbReference type="ARBA" id="ARBA00005715"/>
    </source>
</evidence>
<keyword evidence="10" id="KW-1185">Reference proteome</keyword>
<keyword evidence="2" id="KW-0808">Transferase</keyword>
<keyword evidence="6" id="KW-0119">Carbohydrate metabolism</keyword>
<dbReference type="GO" id="GO:0005524">
    <property type="term" value="F:ATP binding"/>
    <property type="evidence" value="ECO:0007669"/>
    <property type="project" value="UniProtKB-KW"/>
</dbReference>
<keyword evidence="4" id="KW-0418">Kinase</keyword>
<proteinExistence type="inferred from homology"/>
<dbReference type="OrthoDB" id="153193at2"/>
<dbReference type="RefSeq" id="WP_136428797.1">
    <property type="nucleotide sequence ID" value="NZ_SSSM01000006.1"/>
</dbReference>
<dbReference type="Pfam" id="PF07005">
    <property type="entry name" value="SBD_N"/>
    <property type="match status" value="1"/>
</dbReference>